<dbReference type="InterPro" id="IPR011029">
    <property type="entry name" value="DEATH-like_dom_sf"/>
</dbReference>
<dbReference type="OrthoDB" id="342730at2759"/>
<dbReference type="GO" id="GO:0008270">
    <property type="term" value="F:zinc ion binding"/>
    <property type="evidence" value="ECO:0007669"/>
    <property type="project" value="UniProtKB-KW"/>
</dbReference>
<dbReference type="InterPro" id="IPR001258">
    <property type="entry name" value="NHL_repeat"/>
</dbReference>
<name>A0A7M5TYY2_9CNID</name>
<dbReference type="GO" id="GO:0061630">
    <property type="term" value="F:ubiquitin protein ligase activity"/>
    <property type="evidence" value="ECO:0007669"/>
    <property type="project" value="TreeGrafter"/>
</dbReference>
<dbReference type="PANTHER" id="PTHR24104">
    <property type="entry name" value="E3 UBIQUITIN-PROTEIN LIGASE NHLRC1-RELATED"/>
    <property type="match status" value="1"/>
</dbReference>
<dbReference type="Pfam" id="PF01436">
    <property type="entry name" value="NHL"/>
    <property type="match status" value="1"/>
</dbReference>
<dbReference type="SUPFAM" id="SSF101898">
    <property type="entry name" value="NHL repeat"/>
    <property type="match status" value="1"/>
</dbReference>
<dbReference type="Gene3D" id="1.10.533.10">
    <property type="entry name" value="Death Domain, Fas"/>
    <property type="match status" value="1"/>
</dbReference>
<accession>A0A7M5TYY2</accession>
<sequence>MNSNGNNTTTRHSKEENASMDLFEDVLLKITKELNKQQFKKLKHSLMGHMDQNLLNKIRNSKELIFYLRINRLLCRKKLAFFRKLLMDIPGCQRCLKWIDNYRKIFSQQKLVFEKEMMKTLDEIDELRIIENRQMMSEQQYQALLDRHEIKYNQLKSLKDEIIKELNTIDETSEDLKLTKKTRLAKYREAQKTLNAKQDALSQEKDHLLQLKEQCQELNNKLDAFKVNQNLKGELRLNAFQRTLERDEMNAVKRAIKDKRHVILEQKQVVMKSEEDMDELVKNVDFRRGKVREILAKVRCIHTEHANVYEKLEDIEKKILNIKNKVSTNCQSMLEIELELVKTREALREKNSFIEEADDVAYPTNNSNDETGELPTGFVDEKRRLKIDYDMLGSKIYSIGNEVKNDLQESAKTKLNQPFFIAVDQNGNLVVMDGCNKTGYRIVNIGFNGETNFEIGLDTLEPVDLAIDLENCYYVTGRRIIRKYQQTELVLQFVPHYLGRTMDLPEISCIKFNVHTSELYLLDKVNKGIHVYDLEGHYKNMVDLSEYVVTPSKFTIQDESNILVTDCGEHSVHMYRISACNVLECQTVGSLGIGDGEFVQPTAIFFDDGSFTSLDQNEKSVVAELETEKSKSCQFVSMDATRLRRNASDMSLNGFDVSDFSLESLDIHDLDLVEELKKAQANFDSVVKDDSTTVDAGAGIEPHNKCTAIDAGENSCDDSSDEPDGVTDQVSRHIIVCDTGNHRICVLKENGDFRTSFGRHGTSLRSFKCPNDVCVFNGLLLVADKDNDRVLIFFS</sequence>
<feature type="coiled-coil region" evidence="2">
    <location>
        <begin position="138"/>
        <end position="228"/>
    </location>
</feature>
<organism evidence="3 4">
    <name type="scientific">Clytia hemisphaerica</name>
    <dbReference type="NCBI Taxonomy" id="252671"/>
    <lineage>
        <taxon>Eukaryota</taxon>
        <taxon>Metazoa</taxon>
        <taxon>Cnidaria</taxon>
        <taxon>Hydrozoa</taxon>
        <taxon>Hydroidolina</taxon>
        <taxon>Leptothecata</taxon>
        <taxon>Obeliida</taxon>
        <taxon>Clytiidae</taxon>
        <taxon>Clytia</taxon>
    </lineage>
</organism>
<evidence type="ECO:0000313" key="3">
    <source>
        <dbReference type="EnsemblMetazoa" id="CLYHEMP003957.2"/>
    </source>
</evidence>
<dbReference type="Proteomes" id="UP000594262">
    <property type="component" value="Unplaced"/>
</dbReference>
<protein>
    <submittedName>
        <fullName evidence="3">Uncharacterized protein</fullName>
    </submittedName>
</protein>
<keyword evidence="2" id="KW-0175">Coiled coil</keyword>
<proteinExistence type="predicted"/>
<dbReference type="GO" id="GO:0000209">
    <property type="term" value="P:protein polyubiquitination"/>
    <property type="evidence" value="ECO:0007669"/>
    <property type="project" value="TreeGrafter"/>
</dbReference>
<evidence type="ECO:0000256" key="2">
    <source>
        <dbReference type="SAM" id="Coils"/>
    </source>
</evidence>
<dbReference type="RefSeq" id="XP_066923707.1">
    <property type="nucleotide sequence ID" value="XM_067067606.1"/>
</dbReference>
<reference evidence="3" key="1">
    <citation type="submission" date="2021-01" db="UniProtKB">
        <authorList>
            <consortium name="EnsemblMetazoa"/>
        </authorList>
    </citation>
    <scope>IDENTIFICATION</scope>
</reference>
<evidence type="ECO:0000256" key="1">
    <source>
        <dbReference type="ARBA" id="ARBA00022737"/>
    </source>
</evidence>
<keyword evidence="4" id="KW-1185">Reference proteome</keyword>
<dbReference type="AlphaFoldDB" id="A0A7M5TYY2"/>
<evidence type="ECO:0000313" key="4">
    <source>
        <dbReference type="Proteomes" id="UP000594262"/>
    </source>
</evidence>
<dbReference type="EnsemblMetazoa" id="CLYHEMT003957.2">
    <property type="protein sequence ID" value="CLYHEMP003957.2"/>
    <property type="gene ID" value="CLYHEMG003957"/>
</dbReference>
<dbReference type="PANTHER" id="PTHR24104:SF25">
    <property type="entry name" value="PROTEIN LIN-41"/>
    <property type="match status" value="1"/>
</dbReference>
<dbReference type="InterPro" id="IPR050952">
    <property type="entry name" value="TRIM-NHL_E3_ligases"/>
</dbReference>
<dbReference type="GO" id="GO:0043161">
    <property type="term" value="P:proteasome-mediated ubiquitin-dependent protein catabolic process"/>
    <property type="evidence" value="ECO:0007669"/>
    <property type="project" value="TreeGrafter"/>
</dbReference>
<dbReference type="GeneID" id="136810995"/>
<keyword evidence="1" id="KW-0677">Repeat</keyword>
<dbReference type="InterPro" id="IPR011042">
    <property type="entry name" value="6-blade_b-propeller_TolB-like"/>
</dbReference>
<dbReference type="Gene3D" id="2.120.10.30">
    <property type="entry name" value="TolB, C-terminal domain"/>
    <property type="match status" value="2"/>
</dbReference>